<dbReference type="InterPro" id="IPR009459">
    <property type="entry name" value="MucBP_dom"/>
</dbReference>
<protein>
    <submittedName>
        <fullName evidence="4">DUF5776 domain-containing protein</fullName>
    </submittedName>
</protein>
<evidence type="ECO:0000256" key="1">
    <source>
        <dbReference type="ARBA" id="ARBA00022737"/>
    </source>
</evidence>
<dbReference type="Pfam" id="PF03382">
    <property type="entry name" value="DUF285"/>
    <property type="match status" value="1"/>
</dbReference>
<sequence length="600" mass="65433">MKWQTTILVVGLSLGAMQPVTNVITSGQTAMPVAQAATTAAKDDIQYQGDYGVHWFLTNSGELHLESGTLADSPIPSSTSKSGVNEGQFAKQIALAQNISAPTDAQLTAAGDLVKRVVLDGPVKTSANAANLFGQLSQVSEYDHLDLLDTSAATTMQGMFMAINSKGNTSLTSLDVSHFDTSHVTNMRNMFYQLVNVSDLDLSHFNMDQVTDTGSMFLGTRKIETVDLSRQALPSLVTANYMFSGSNIQQVLLNAFNPAPTFTGSSMFLGKSTIWRVTFGPKTHFSGTSYLNNPNTVNAPDFLKSWQAVGKGTIQNPLGDRYALGKDVTDLYTKDNPNKPTKVETYVWEPVKRVVEPTTPSVVTPTPQAQPVTVQYLDQQGHKLANDQTLTGSLGAKYTADQLKFDGYKLGKTDGSTSGTFSTSAQTVTFRYVPDLSTGGDAATVAPISSVVYSTKKIGLYSSKDFSKKTLKHWYGKQKRTKRPMFVVTGFATAKNGALRYKVKDVNHGSKTAGKTGYITTKKAYVVNVYYQAKHKKIQVINPKGINSYQNKSLKSKKAHTYKKGQILRVKKIVSYHLTTRYQLTNGKYVTANKKLVIAK</sequence>
<comment type="caution">
    <text evidence="4">The sequence shown here is derived from an EMBL/GenBank/DDBJ whole genome shotgun (WGS) entry which is preliminary data.</text>
</comment>
<proteinExistence type="predicted"/>
<dbReference type="InterPro" id="IPR032675">
    <property type="entry name" value="LRR_dom_sf"/>
</dbReference>
<evidence type="ECO:0000259" key="2">
    <source>
        <dbReference type="Pfam" id="PF06458"/>
    </source>
</evidence>
<evidence type="ECO:0000313" key="4">
    <source>
        <dbReference type="EMBL" id="MFC6274909.1"/>
    </source>
</evidence>
<dbReference type="Gene3D" id="3.80.10.10">
    <property type="entry name" value="Ribonuclease Inhibitor"/>
    <property type="match status" value="1"/>
</dbReference>
<feature type="domain" description="MucBP" evidence="2">
    <location>
        <begin position="371"/>
        <end position="432"/>
    </location>
</feature>
<dbReference type="NCBIfam" id="TIGR02167">
    <property type="entry name" value="Liste_lipo_26"/>
    <property type="match status" value="1"/>
</dbReference>
<dbReference type="Proteomes" id="UP001596191">
    <property type="component" value="Unassembled WGS sequence"/>
</dbReference>
<accession>A0ABW1TPK9</accession>
<dbReference type="InterPro" id="IPR011889">
    <property type="entry name" value="Liste_lipo_26"/>
</dbReference>
<dbReference type="Pfam" id="PF19087">
    <property type="entry name" value="DUF5776"/>
    <property type="match status" value="1"/>
</dbReference>
<organism evidence="4 5">
    <name type="scientific">Levilactobacillus tangyuanensis</name>
    <dbReference type="NCBI Taxonomy" id="2486021"/>
    <lineage>
        <taxon>Bacteria</taxon>
        <taxon>Bacillati</taxon>
        <taxon>Bacillota</taxon>
        <taxon>Bacilli</taxon>
        <taxon>Lactobacillales</taxon>
        <taxon>Lactobacillaceae</taxon>
        <taxon>Levilactobacillus</taxon>
    </lineage>
</organism>
<evidence type="ECO:0000313" key="5">
    <source>
        <dbReference type="Proteomes" id="UP001596191"/>
    </source>
</evidence>
<dbReference type="Gene3D" id="3.10.20.320">
    <property type="entry name" value="Putative peptidoglycan bound protein (lpxtg motif)"/>
    <property type="match status" value="1"/>
</dbReference>
<dbReference type="InterPro" id="IPR005046">
    <property type="entry name" value="DUF285"/>
</dbReference>
<dbReference type="InterPro" id="IPR044081">
    <property type="entry name" value="DUF5776"/>
</dbReference>
<dbReference type="RefSeq" id="WP_125640506.1">
    <property type="nucleotide sequence ID" value="NZ_JBHSSJ010000004.1"/>
</dbReference>
<dbReference type="EMBL" id="JBHSSJ010000004">
    <property type="protein sequence ID" value="MFC6274909.1"/>
    <property type="molecule type" value="Genomic_DNA"/>
</dbReference>
<keyword evidence="5" id="KW-1185">Reference proteome</keyword>
<reference evidence="5" key="1">
    <citation type="journal article" date="2019" name="Int. J. Syst. Evol. Microbiol.">
        <title>The Global Catalogue of Microorganisms (GCM) 10K type strain sequencing project: providing services to taxonomists for standard genome sequencing and annotation.</title>
        <authorList>
            <consortium name="The Broad Institute Genomics Platform"/>
            <consortium name="The Broad Institute Genome Sequencing Center for Infectious Disease"/>
            <person name="Wu L."/>
            <person name="Ma J."/>
        </authorList>
    </citation>
    <scope>NUCLEOTIDE SEQUENCE [LARGE SCALE GENOMIC DNA]</scope>
    <source>
        <strain evidence="5">CCM 8907</strain>
    </source>
</reference>
<gene>
    <name evidence="4" type="ORF">ACFQET_05200</name>
</gene>
<keyword evidence="1" id="KW-0677">Repeat</keyword>
<evidence type="ECO:0000259" key="3">
    <source>
        <dbReference type="Pfam" id="PF19087"/>
    </source>
</evidence>
<feature type="domain" description="DUF5776" evidence="3">
    <location>
        <begin position="530"/>
        <end position="597"/>
    </location>
</feature>
<dbReference type="Pfam" id="PF06458">
    <property type="entry name" value="MucBP"/>
    <property type="match status" value="1"/>
</dbReference>
<name>A0ABW1TPK9_9LACO</name>